<evidence type="ECO:0008006" key="9">
    <source>
        <dbReference type="Google" id="ProtNLM"/>
    </source>
</evidence>
<feature type="transmembrane region" description="Helical" evidence="6">
    <location>
        <begin position="133"/>
        <end position="153"/>
    </location>
</feature>
<feature type="transmembrane region" description="Helical" evidence="6">
    <location>
        <begin position="194"/>
        <end position="219"/>
    </location>
</feature>
<accession>A0A1A9UMM8</accession>
<dbReference type="AlphaFoldDB" id="A0A1A9UMM8"/>
<dbReference type="SUPFAM" id="SSF103473">
    <property type="entry name" value="MFS general substrate transporter"/>
    <property type="match status" value="1"/>
</dbReference>
<dbReference type="EnsemblMetazoa" id="GAUT009526-RA">
    <property type="protein sequence ID" value="GAUT009526-PA"/>
    <property type="gene ID" value="GAUT009526"/>
</dbReference>
<organism evidence="7 8">
    <name type="scientific">Glossina austeni</name>
    <name type="common">Savannah tsetse fly</name>
    <dbReference type="NCBI Taxonomy" id="7395"/>
    <lineage>
        <taxon>Eukaryota</taxon>
        <taxon>Metazoa</taxon>
        <taxon>Ecdysozoa</taxon>
        <taxon>Arthropoda</taxon>
        <taxon>Hexapoda</taxon>
        <taxon>Insecta</taxon>
        <taxon>Pterygota</taxon>
        <taxon>Neoptera</taxon>
        <taxon>Endopterygota</taxon>
        <taxon>Diptera</taxon>
        <taxon>Brachycera</taxon>
        <taxon>Muscomorpha</taxon>
        <taxon>Hippoboscoidea</taxon>
        <taxon>Glossinidae</taxon>
        <taxon>Glossina</taxon>
    </lineage>
</organism>
<dbReference type="Pfam" id="PF00083">
    <property type="entry name" value="Sugar_tr"/>
    <property type="match status" value="1"/>
</dbReference>
<evidence type="ECO:0000256" key="6">
    <source>
        <dbReference type="SAM" id="Phobius"/>
    </source>
</evidence>
<evidence type="ECO:0000256" key="4">
    <source>
        <dbReference type="ARBA" id="ARBA00023136"/>
    </source>
</evidence>
<dbReference type="VEuPathDB" id="VectorBase:GAUT009526"/>
<keyword evidence="2 6" id="KW-0812">Transmembrane</keyword>
<comment type="subcellular location">
    <subcellularLocation>
        <location evidence="1">Membrane</location>
        <topology evidence="1">Multi-pass membrane protein</topology>
    </subcellularLocation>
</comment>
<feature type="transmembrane region" description="Helical" evidence="6">
    <location>
        <begin position="95"/>
        <end position="118"/>
    </location>
</feature>
<dbReference type="STRING" id="7395.A0A1A9UMM8"/>
<dbReference type="PANTHER" id="PTHR48021:SF1">
    <property type="entry name" value="GH07001P-RELATED"/>
    <property type="match status" value="1"/>
</dbReference>
<evidence type="ECO:0000313" key="8">
    <source>
        <dbReference type="Proteomes" id="UP000078200"/>
    </source>
</evidence>
<dbReference type="InterPro" id="IPR003663">
    <property type="entry name" value="Sugar/inositol_transpt"/>
</dbReference>
<name>A0A1A9UMM8_GLOAU</name>
<proteinExistence type="predicted"/>
<feature type="transmembrane region" description="Helical" evidence="6">
    <location>
        <begin position="160"/>
        <end position="182"/>
    </location>
</feature>
<dbReference type="PANTHER" id="PTHR48021">
    <property type="match status" value="1"/>
</dbReference>
<evidence type="ECO:0000256" key="1">
    <source>
        <dbReference type="ARBA" id="ARBA00004141"/>
    </source>
</evidence>
<evidence type="ECO:0000313" key="7">
    <source>
        <dbReference type="EnsemblMetazoa" id="GAUT009526-PA"/>
    </source>
</evidence>
<dbReference type="InterPro" id="IPR005828">
    <property type="entry name" value="MFS_sugar_transport-like"/>
</dbReference>
<sequence>MSSASSHFIPQYFAGLSSATGSFILSTYIHYRNSADSNTGKDKPEKAKPALQRLRGKICDIAKDYEEIVTNCIAEVKGNPLALWKGMKRTASLKAFALSTLLMMFQQFSGINVMMFYATDVFVLAKTGLEHKISTVVLGVVQVITTFAALFLIDRSGRRILLMISSFATSLSTLGLFVYFFIMVRDSETALSTSWFPVFCCCLFIMMFSLGMGVIPWPLMVESFDENIKGPAIAISATTS</sequence>
<dbReference type="PRINTS" id="PR00171">
    <property type="entry name" value="SUGRTRNSPORT"/>
</dbReference>
<evidence type="ECO:0000256" key="5">
    <source>
        <dbReference type="ARBA" id="ARBA00023180"/>
    </source>
</evidence>
<dbReference type="InterPro" id="IPR050549">
    <property type="entry name" value="MFS_Trehalose_Transporter"/>
</dbReference>
<keyword evidence="4 6" id="KW-0472">Membrane</keyword>
<dbReference type="Gene3D" id="1.20.1250.20">
    <property type="entry name" value="MFS general substrate transporter like domains"/>
    <property type="match status" value="1"/>
</dbReference>
<protein>
    <recommendedName>
        <fullName evidence="9">Major facilitator superfamily (MFS) profile domain-containing protein</fullName>
    </recommendedName>
</protein>
<dbReference type="InterPro" id="IPR036259">
    <property type="entry name" value="MFS_trans_sf"/>
</dbReference>
<keyword evidence="8" id="KW-1185">Reference proteome</keyword>
<keyword evidence="3 6" id="KW-1133">Transmembrane helix</keyword>
<evidence type="ECO:0000256" key="2">
    <source>
        <dbReference type="ARBA" id="ARBA00022692"/>
    </source>
</evidence>
<reference evidence="7" key="1">
    <citation type="submission" date="2020-05" db="UniProtKB">
        <authorList>
            <consortium name="EnsemblMetazoa"/>
        </authorList>
    </citation>
    <scope>IDENTIFICATION</scope>
    <source>
        <strain evidence="7">TTRI</strain>
    </source>
</reference>
<dbReference type="Proteomes" id="UP000078200">
    <property type="component" value="Unassembled WGS sequence"/>
</dbReference>
<dbReference type="GO" id="GO:0022857">
    <property type="term" value="F:transmembrane transporter activity"/>
    <property type="evidence" value="ECO:0007669"/>
    <property type="project" value="InterPro"/>
</dbReference>
<evidence type="ECO:0000256" key="3">
    <source>
        <dbReference type="ARBA" id="ARBA00022989"/>
    </source>
</evidence>
<feature type="transmembrane region" description="Helical" evidence="6">
    <location>
        <begin position="12"/>
        <end position="31"/>
    </location>
</feature>
<dbReference type="GO" id="GO:0016020">
    <property type="term" value="C:membrane"/>
    <property type="evidence" value="ECO:0007669"/>
    <property type="project" value="UniProtKB-SubCell"/>
</dbReference>
<keyword evidence="5" id="KW-0325">Glycoprotein</keyword>